<dbReference type="Gene3D" id="2.60.40.3500">
    <property type="match status" value="1"/>
</dbReference>
<dbReference type="GO" id="GO:0071555">
    <property type="term" value="P:cell wall organization"/>
    <property type="evidence" value="ECO:0007669"/>
    <property type="project" value="UniProtKB-KW"/>
</dbReference>
<evidence type="ECO:0000313" key="5">
    <source>
        <dbReference type="EMBL" id="ATW23910.1"/>
    </source>
</evidence>
<evidence type="ECO:0000313" key="6">
    <source>
        <dbReference type="Proteomes" id="UP000323521"/>
    </source>
</evidence>
<keyword evidence="2" id="KW-0961">Cell wall biogenesis/degradation</keyword>
<dbReference type="AlphaFoldDB" id="A0A3G1KNB3"/>
<dbReference type="Gene3D" id="3.40.630.40">
    <property type="entry name" value="Zn-dependent exopeptidases"/>
    <property type="match status" value="1"/>
</dbReference>
<dbReference type="PANTHER" id="PTHR30404:SF0">
    <property type="entry name" value="N-ACETYLMURAMOYL-L-ALANINE AMIDASE AMIC"/>
    <property type="match status" value="1"/>
</dbReference>
<dbReference type="Pfam" id="PF11741">
    <property type="entry name" value="AMIN"/>
    <property type="match status" value="1"/>
</dbReference>
<sequence>MNFKHDHLFKTLVALLLVSFLIFNVSFPVFAQDEKKVNVRVDGQSVNFDVAPYIDSQNRTIVPLRFIGEELGYSFAWDAQTKQVAFAGDGVLIFLTIGKKEATVNGDQVLLDTAAVTRNGRAMVPLRFIVENLGATVQYDTAKNLVNIVTKEGGEMPVTETRTAVVSEDGVNIRSGPGQTYKVISQANKGNTFKILGQSNDWYQIEITGNSSGWIAGWLVSVRTDSSLPSRSEEPGEGRDPPVTSQPGPLASITEVSVDTSQGDPLLTVTGDQTLNYATSILDNPRRLVLDFFNAVLDTEEIESEDLEVDTELVDGVRMAQFSDNQVRIVVDVSGPAGLTLASGSGKTLSFKIGKPTLQGKTIVIDPGHASIQPGGWADPGAVGPTNLKEKDVVLDMGVSVAEILKAQGAKVIMTRTGDTNLTLGGRADVANKNKADIFVSIHVNANVSRTTNGTSTYFFGDVAGQYQAREKLAKSVQQELVKSIQRKNIGVLQANFAVLRYTQVPSILVETAFISNYEEEKLLADPAFRLKVAQGIANGIERYFLN</sequence>
<proteinExistence type="predicted"/>
<dbReference type="Pfam" id="PF01520">
    <property type="entry name" value="Amidase_3"/>
    <property type="match status" value="1"/>
</dbReference>
<dbReference type="Pfam" id="PF07833">
    <property type="entry name" value="Cu_amine_oxidN1"/>
    <property type="match status" value="1"/>
</dbReference>
<dbReference type="SUPFAM" id="SSF53187">
    <property type="entry name" value="Zn-dependent exopeptidases"/>
    <property type="match status" value="1"/>
</dbReference>
<dbReference type="GO" id="GO:0030288">
    <property type="term" value="C:outer membrane-bounded periplasmic space"/>
    <property type="evidence" value="ECO:0007669"/>
    <property type="project" value="TreeGrafter"/>
</dbReference>
<name>A0A3G1KNB3_FORW1</name>
<dbReference type="CDD" id="cd02696">
    <property type="entry name" value="MurNAc-LAA"/>
    <property type="match status" value="1"/>
</dbReference>
<dbReference type="GO" id="GO:0008745">
    <property type="term" value="F:N-acetylmuramoyl-L-alanine amidase activity"/>
    <property type="evidence" value="ECO:0007669"/>
    <property type="project" value="InterPro"/>
</dbReference>
<dbReference type="RefSeq" id="WP_148133077.1">
    <property type="nucleotide sequence ID" value="NZ_CP017634.1"/>
</dbReference>
<dbReference type="InterPro" id="IPR021731">
    <property type="entry name" value="AMIN_dom"/>
</dbReference>
<keyword evidence="6" id="KW-1185">Reference proteome</keyword>
<dbReference type="Gene3D" id="3.30.457.10">
    <property type="entry name" value="Copper amine oxidase-like, N-terminal domain"/>
    <property type="match status" value="1"/>
</dbReference>
<dbReference type="InterPro" id="IPR036582">
    <property type="entry name" value="Mao_N_sf"/>
</dbReference>
<organism evidence="5 6">
    <name type="scientific">Formimonas warabiya</name>
    <dbReference type="NCBI Taxonomy" id="1761012"/>
    <lineage>
        <taxon>Bacteria</taxon>
        <taxon>Bacillati</taxon>
        <taxon>Bacillota</taxon>
        <taxon>Clostridia</taxon>
        <taxon>Eubacteriales</taxon>
        <taxon>Peptococcaceae</taxon>
        <taxon>Candidatus Formimonas</taxon>
    </lineage>
</organism>
<dbReference type="InterPro" id="IPR050695">
    <property type="entry name" value="N-acetylmuramoyl_amidase_3"/>
</dbReference>
<feature type="domain" description="SH3b" evidence="4">
    <location>
        <begin position="161"/>
        <end position="224"/>
    </location>
</feature>
<dbReference type="Proteomes" id="UP000323521">
    <property type="component" value="Chromosome"/>
</dbReference>
<dbReference type="Pfam" id="PF08239">
    <property type="entry name" value="SH3_3"/>
    <property type="match status" value="1"/>
</dbReference>
<dbReference type="PANTHER" id="PTHR30404">
    <property type="entry name" value="N-ACETYLMURAMOYL-L-ALANINE AMIDASE"/>
    <property type="match status" value="1"/>
</dbReference>
<feature type="region of interest" description="Disordered" evidence="3">
    <location>
        <begin position="226"/>
        <end position="250"/>
    </location>
</feature>
<protein>
    <recommendedName>
        <fullName evidence="4">SH3b domain-containing protein</fullName>
    </recommendedName>
</protein>
<dbReference type="PROSITE" id="PS51781">
    <property type="entry name" value="SH3B"/>
    <property type="match status" value="1"/>
</dbReference>
<evidence type="ECO:0000256" key="2">
    <source>
        <dbReference type="ARBA" id="ARBA00023316"/>
    </source>
</evidence>
<evidence type="ECO:0000256" key="3">
    <source>
        <dbReference type="SAM" id="MobiDB-lite"/>
    </source>
</evidence>
<dbReference type="InterPro" id="IPR002508">
    <property type="entry name" value="MurNAc-LAA_cat"/>
</dbReference>
<keyword evidence="1" id="KW-0378">Hydrolase</keyword>
<dbReference type="GO" id="GO:0009253">
    <property type="term" value="P:peptidoglycan catabolic process"/>
    <property type="evidence" value="ECO:0007669"/>
    <property type="project" value="InterPro"/>
</dbReference>
<accession>A0A3G1KNB3</accession>
<dbReference type="InterPro" id="IPR003646">
    <property type="entry name" value="SH3-like_bac-type"/>
</dbReference>
<dbReference type="KEGG" id="fwa:DCMF_03055"/>
<evidence type="ECO:0000256" key="1">
    <source>
        <dbReference type="ARBA" id="ARBA00022801"/>
    </source>
</evidence>
<dbReference type="SMART" id="SM00646">
    <property type="entry name" value="Ami_3"/>
    <property type="match status" value="1"/>
</dbReference>
<dbReference type="SUPFAM" id="SSF55383">
    <property type="entry name" value="Copper amine oxidase, domain N"/>
    <property type="match status" value="1"/>
</dbReference>
<dbReference type="OrthoDB" id="9806267at2"/>
<dbReference type="InterPro" id="IPR012854">
    <property type="entry name" value="Cu_amine_oxidase-like_N"/>
</dbReference>
<dbReference type="SMART" id="SM00287">
    <property type="entry name" value="SH3b"/>
    <property type="match status" value="1"/>
</dbReference>
<dbReference type="EMBL" id="CP017634">
    <property type="protein sequence ID" value="ATW23910.1"/>
    <property type="molecule type" value="Genomic_DNA"/>
</dbReference>
<evidence type="ECO:0000259" key="4">
    <source>
        <dbReference type="PROSITE" id="PS51781"/>
    </source>
</evidence>
<feature type="compositionally biased region" description="Basic and acidic residues" evidence="3">
    <location>
        <begin position="231"/>
        <end position="240"/>
    </location>
</feature>
<dbReference type="Gene3D" id="2.30.30.40">
    <property type="entry name" value="SH3 Domains"/>
    <property type="match status" value="1"/>
</dbReference>
<reference evidence="5 6" key="1">
    <citation type="submission" date="2016-10" db="EMBL/GenBank/DDBJ databases">
        <title>Complete Genome Sequence of Peptococcaceae strain DCMF.</title>
        <authorList>
            <person name="Edwards R.J."/>
            <person name="Holland S.I."/>
            <person name="Deshpande N.P."/>
            <person name="Wong Y.K."/>
            <person name="Ertan H."/>
            <person name="Manefield M."/>
            <person name="Russell T.L."/>
            <person name="Lee M.J."/>
        </authorList>
    </citation>
    <scope>NUCLEOTIDE SEQUENCE [LARGE SCALE GENOMIC DNA]</scope>
    <source>
        <strain evidence="5 6">DCMF</strain>
    </source>
</reference>
<gene>
    <name evidence="5" type="ORF">DCMF_03055</name>
</gene>